<feature type="domain" description="Secretion system C-terminal sorting" evidence="2">
    <location>
        <begin position="402"/>
        <end position="457"/>
    </location>
</feature>
<evidence type="ECO:0000313" key="3">
    <source>
        <dbReference type="EMBL" id="MFC4632502.1"/>
    </source>
</evidence>
<dbReference type="EMBL" id="JBHSFV010000001">
    <property type="protein sequence ID" value="MFC4632502.1"/>
    <property type="molecule type" value="Genomic_DNA"/>
</dbReference>
<keyword evidence="4" id="KW-1185">Reference proteome</keyword>
<dbReference type="PANTHER" id="PTHR44103:SF1">
    <property type="entry name" value="PROPROTEIN CONVERTASE P"/>
    <property type="match status" value="1"/>
</dbReference>
<dbReference type="SUPFAM" id="SSF69318">
    <property type="entry name" value="Integrin alpha N-terminal domain"/>
    <property type="match status" value="2"/>
</dbReference>
<gene>
    <name evidence="3" type="ORF">ACFO3O_01180</name>
</gene>
<dbReference type="NCBIfam" id="TIGR04183">
    <property type="entry name" value="Por_Secre_tail"/>
    <property type="match status" value="1"/>
</dbReference>
<keyword evidence="1" id="KW-0732">Signal</keyword>
<dbReference type="Proteomes" id="UP001596043">
    <property type="component" value="Unassembled WGS sequence"/>
</dbReference>
<dbReference type="InterPro" id="IPR028994">
    <property type="entry name" value="Integrin_alpha_N"/>
</dbReference>
<accession>A0ABV9HRK8</accession>
<evidence type="ECO:0000256" key="1">
    <source>
        <dbReference type="ARBA" id="ARBA00022729"/>
    </source>
</evidence>
<evidence type="ECO:0000313" key="4">
    <source>
        <dbReference type="Proteomes" id="UP001596043"/>
    </source>
</evidence>
<name>A0ABV9HRK8_9FLAO</name>
<proteinExistence type="predicted"/>
<dbReference type="InterPro" id="IPR013517">
    <property type="entry name" value="FG-GAP"/>
</dbReference>
<dbReference type="Pfam" id="PF13517">
    <property type="entry name" value="FG-GAP_3"/>
    <property type="match status" value="2"/>
</dbReference>
<dbReference type="Gene3D" id="2.130.10.130">
    <property type="entry name" value="Integrin alpha, N-terminal"/>
    <property type="match status" value="1"/>
</dbReference>
<organism evidence="3 4">
    <name type="scientific">Dokdonia ponticola</name>
    <dbReference type="NCBI Taxonomy" id="2041041"/>
    <lineage>
        <taxon>Bacteria</taxon>
        <taxon>Pseudomonadati</taxon>
        <taxon>Bacteroidota</taxon>
        <taxon>Flavobacteriia</taxon>
        <taxon>Flavobacteriales</taxon>
        <taxon>Flavobacteriaceae</taxon>
        <taxon>Dokdonia</taxon>
    </lineage>
</organism>
<dbReference type="PANTHER" id="PTHR44103">
    <property type="entry name" value="PROPROTEIN CONVERTASE P"/>
    <property type="match status" value="1"/>
</dbReference>
<sequence>MLFFITIFLISHAVVAQFEEQQIISTTTSSPYIAQPYDIDNDGAMDVLVAFGENLSLSWFRNTDGLGTFSEEILINSNPVLYLSIHFTDIDTDGDRDILFIENNPRRLVWLENTDGEGTFGPEQEIAEEDYIDSVVPMDFDNDGDIDLISSYTDTFTDTIRWYENIDGSGVFSEPELLFDNLSRLSKLVIADINNDTFEDILTSHENEGPATIIWYQNTGNASFQDATVLHQYDYFTEPTVSDQTSVYELQFADINNDDLKDVVFIAELDFPEFYYRKLSWLENLDNMGNFGVLVDIFEDTFDVYRFFDIDDDGDNDIIKYFRNFDQISWIEYDQDLAAFTTERVITTEVDFTRNVQAADFNNDGLLDIVSASSGDDKVAWYLNTGTLSIQETKVSPYTITPNPVNNLLTITGEKDITTVTVYTLTGQELTIEIENNTIDVSQLPAGYYFLNIQNTALFSKTITFIKK</sequence>
<comment type="caution">
    <text evidence="3">The sequence shown here is derived from an EMBL/GenBank/DDBJ whole genome shotgun (WGS) entry which is preliminary data.</text>
</comment>
<dbReference type="RefSeq" id="WP_379976702.1">
    <property type="nucleotide sequence ID" value="NZ_JBHSFV010000001.1"/>
</dbReference>
<evidence type="ECO:0000259" key="2">
    <source>
        <dbReference type="Pfam" id="PF18962"/>
    </source>
</evidence>
<dbReference type="Pfam" id="PF18962">
    <property type="entry name" value="Por_Secre_tail"/>
    <property type="match status" value="1"/>
</dbReference>
<dbReference type="InterPro" id="IPR026444">
    <property type="entry name" value="Secre_tail"/>
</dbReference>
<protein>
    <submittedName>
        <fullName evidence="3">T9SS type A sorting domain-containing protein</fullName>
    </submittedName>
</protein>
<reference evidence="4" key="1">
    <citation type="journal article" date="2019" name="Int. J. Syst. Evol. Microbiol.">
        <title>The Global Catalogue of Microorganisms (GCM) 10K type strain sequencing project: providing services to taxonomists for standard genome sequencing and annotation.</title>
        <authorList>
            <consortium name="The Broad Institute Genomics Platform"/>
            <consortium name="The Broad Institute Genome Sequencing Center for Infectious Disease"/>
            <person name="Wu L."/>
            <person name="Ma J."/>
        </authorList>
    </citation>
    <scope>NUCLEOTIDE SEQUENCE [LARGE SCALE GENOMIC DNA]</scope>
    <source>
        <strain evidence="4">YJ-61-S</strain>
    </source>
</reference>